<evidence type="ECO:0000256" key="1">
    <source>
        <dbReference type="ARBA" id="ARBA00010641"/>
    </source>
</evidence>
<dbReference type="PANTHER" id="PTHR43133:SF46">
    <property type="entry name" value="RNA POLYMERASE SIGMA-70 FACTOR ECF SUBFAMILY"/>
    <property type="match status" value="1"/>
</dbReference>
<dbReference type="Proteomes" id="UP000282759">
    <property type="component" value="Unassembled WGS sequence"/>
</dbReference>
<dbReference type="GO" id="GO:0006352">
    <property type="term" value="P:DNA-templated transcription initiation"/>
    <property type="evidence" value="ECO:0007669"/>
    <property type="project" value="InterPro"/>
</dbReference>
<dbReference type="GO" id="GO:0016987">
    <property type="term" value="F:sigma factor activity"/>
    <property type="evidence" value="ECO:0007669"/>
    <property type="project" value="UniProtKB-KW"/>
</dbReference>
<reference evidence="6 7" key="1">
    <citation type="submission" date="2019-01" db="EMBL/GenBank/DDBJ databases">
        <authorList>
            <person name="Chen W.-M."/>
        </authorList>
    </citation>
    <scope>NUCLEOTIDE SEQUENCE [LARGE SCALE GENOMIC DNA]</scope>
    <source>
        <strain evidence="6 7">YBJ-36</strain>
    </source>
</reference>
<comment type="similarity">
    <text evidence="1">Belongs to the sigma-70 factor family. ECF subfamily.</text>
</comment>
<dbReference type="SUPFAM" id="SSF88946">
    <property type="entry name" value="Sigma2 domain of RNA polymerase sigma factors"/>
    <property type="match status" value="1"/>
</dbReference>
<name>A0A3S2V3Y7_9SPHI</name>
<evidence type="ECO:0000256" key="3">
    <source>
        <dbReference type="ARBA" id="ARBA00023082"/>
    </source>
</evidence>
<keyword evidence="3" id="KW-0731">Sigma factor</keyword>
<dbReference type="InterPro" id="IPR000792">
    <property type="entry name" value="Tscrpt_reg_LuxR_C"/>
</dbReference>
<comment type="caution">
    <text evidence="6">The sequence shown here is derived from an EMBL/GenBank/DDBJ whole genome shotgun (WGS) entry which is preliminary data.</text>
</comment>
<dbReference type="OrthoDB" id="1097528at2"/>
<dbReference type="NCBIfam" id="TIGR02985">
    <property type="entry name" value="Sig70_bacteroi1"/>
    <property type="match status" value="1"/>
</dbReference>
<dbReference type="AlphaFoldDB" id="A0A3S2V3Y7"/>
<dbReference type="InterPro" id="IPR013249">
    <property type="entry name" value="RNA_pol_sigma70_r4_t2"/>
</dbReference>
<dbReference type="SUPFAM" id="SSF88659">
    <property type="entry name" value="Sigma3 and sigma4 domains of RNA polymerase sigma factors"/>
    <property type="match status" value="1"/>
</dbReference>
<feature type="domain" description="RNA polymerase sigma factor 70 region 4 type 2" evidence="5">
    <location>
        <begin position="129"/>
        <end position="177"/>
    </location>
</feature>
<dbReference type="RefSeq" id="WP_127703152.1">
    <property type="nucleotide sequence ID" value="NZ_SACK01000001.1"/>
</dbReference>
<dbReference type="Gene3D" id="1.10.1740.10">
    <property type="match status" value="1"/>
</dbReference>
<sequence length="186" mass="21924">MRSYAEVPDIELLKLLCSDEDVLAFNEIYNRYWDKAYGAAYKRTKLTEVSEEIVQDIFTDLWLRRKELQITAKLPVYLFSAVRYKVINYIHKELLKSNHRKLTSISSPDLDNSTEERVIAGDLHTHLQLEVRQLPEKCREVFELSRNEYKSNREIAQSLGISEKTVENHITKALRRLRTSINSFFL</sequence>
<dbReference type="InterPro" id="IPR014327">
    <property type="entry name" value="RNA_pol_sigma70_bacteroid"/>
</dbReference>
<dbReference type="GO" id="GO:0003677">
    <property type="term" value="F:DNA binding"/>
    <property type="evidence" value="ECO:0007669"/>
    <property type="project" value="InterPro"/>
</dbReference>
<evidence type="ECO:0000313" key="7">
    <source>
        <dbReference type="Proteomes" id="UP000282759"/>
    </source>
</evidence>
<dbReference type="PANTHER" id="PTHR43133">
    <property type="entry name" value="RNA POLYMERASE ECF-TYPE SIGMA FACTO"/>
    <property type="match status" value="1"/>
</dbReference>
<evidence type="ECO:0000256" key="2">
    <source>
        <dbReference type="ARBA" id="ARBA00023015"/>
    </source>
</evidence>
<evidence type="ECO:0000313" key="6">
    <source>
        <dbReference type="EMBL" id="RVU02786.1"/>
    </source>
</evidence>
<dbReference type="InterPro" id="IPR039425">
    <property type="entry name" value="RNA_pol_sigma-70-like"/>
</dbReference>
<dbReference type="InterPro" id="IPR013324">
    <property type="entry name" value="RNA_pol_sigma_r3/r4-like"/>
</dbReference>
<accession>A0A3S2V3Y7</accession>
<dbReference type="InterPro" id="IPR013325">
    <property type="entry name" value="RNA_pol_sigma_r2"/>
</dbReference>
<evidence type="ECO:0000256" key="4">
    <source>
        <dbReference type="ARBA" id="ARBA00023163"/>
    </source>
</evidence>
<dbReference type="EMBL" id="SACK01000001">
    <property type="protein sequence ID" value="RVU02786.1"/>
    <property type="molecule type" value="Genomic_DNA"/>
</dbReference>
<proteinExistence type="inferred from homology"/>
<dbReference type="Gene3D" id="1.10.10.10">
    <property type="entry name" value="Winged helix-like DNA-binding domain superfamily/Winged helix DNA-binding domain"/>
    <property type="match status" value="1"/>
</dbReference>
<keyword evidence="4" id="KW-0804">Transcription</keyword>
<dbReference type="InterPro" id="IPR014284">
    <property type="entry name" value="RNA_pol_sigma-70_dom"/>
</dbReference>
<keyword evidence="7" id="KW-1185">Reference proteome</keyword>
<dbReference type="InterPro" id="IPR036388">
    <property type="entry name" value="WH-like_DNA-bd_sf"/>
</dbReference>
<dbReference type="NCBIfam" id="TIGR02937">
    <property type="entry name" value="sigma70-ECF"/>
    <property type="match status" value="1"/>
</dbReference>
<protein>
    <submittedName>
        <fullName evidence="6">RNA polymerase sigma-70 factor</fullName>
    </submittedName>
</protein>
<dbReference type="PRINTS" id="PR00038">
    <property type="entry name" value="HTHLUXR"/>
</dbReference>
<keyword evidence="2" id="KW-0805">Transcription regulation</keyword>
<organism evidence="6 7">
    <name type="scientific">Mucilaginibacter limnophilus</name>
    <dbReference type="NCBI Taxonomy" id="1932778"/>
    <lineage>
        <taxon>Bacteria</taxon>
        <taxon>Pseudomonadati</taxon>
        <taxon>Bacteroidota</taxon>
        <taxon>Sphingobacteriia</taxon>
        <taxon>Sphingobacteriales</taxon>
        <taxon>Sphingobacteriaceae</taxon>
        <taxon>Mucilaginibacter</taxon>
    </lineage>
</organism>
<gene>
    <name evidence="6" type="ORF">EOD41_02280</name>
</gene>
<dbReference type="Pfam" id="PF08281">
    <property type="entry name" value="Sigma70_r4_2"/>
    <property type="match status" value="1"/>
</dbReference>
<evidence type="ECO:0000259" key="5">
    <source>
        <dbReference type="Pfam" id="PF08281"/>
    </source>
</evidence>